<dbReference type="EMBL" id="RYFC01000001">
    <property type="protein sequence ID" value="RTZ49341.1"/>
    <property type="molecule type" value="Genomic_DNA"/>
</dbReference>
<organism evidence="1 2">
    <name type="scientific">Chryseobacterium arthrosphaerae</name>
    <dbReference type="NCBI Taxonomy" id="651561"/>
    <lineage>
        <taxon>Bacteria</taxon>
        <taxon>Pseudomonadati</taxon>
        <taxon>Bacteroidota</taxon>
        <taxon>Flavobacteriia</taxon>
        <taxon>Flavobacteriales</taxon>
        <taxon>Weeksellaceae</taxon>
        <taxon>Chryseobacterium group</taxon>
        <taxon>Chryseobacterium</taxon>
    </lineage>
</organism>
<comment type="caution">
    <text evidence="1">The sequence shown here is derived from an EMBL/GenBank/DDBJ whole genome shotgun (WGS) entry which is preliminary data.</text>
</comment>
<proteinExistence type="predicted"/>
<accession>A0A3S0N4G9</accession>
<gene>
    <name evidence="1" type="ORF">EJ377_01365</name>
</gene>
<evidence type="ECO:0000313" key="1">
    <source>
        <dbReference type="EMBL" id="RTZ49341.1"/>
    </source>
</evidence>
<dbReference type="AlphaFoldDB" id="A0A3S0N4G9"/>
<protein>
    <submittedName>
        <fullName evidence="1">Uncharacterized protein</fullName>
    </submittedName>
</protein>
<evidence type="ECO:0000313" key="2">
    <source>
        <dbReference type="Proteomes" id="UP000276953"/>
    </source>
</evidence>
<name>A0A3S0N4G9_9FLAO</name>
<reference evidence="1 2" key="1">
    <citation type="submission" date="2018-12" db="EMBL/GenBank/DDBJ databases">
        <title>Draft Genome Sequence of Chryseobacterium arthrosphaerae strain ED882-96 Isolated from the Blood of a Patient with Liver Cirrhosis in Taiwan.</title>
        <authorList>
            <person name="Lin J.-N."/>
            <person name="Lai C.-H."/>
            <person name="Yang C.-H."/>
            <person name="Huang Y.-H."/>
        </authorList>
    </citation>
    <scope>NUCLEOTIDE SEQUENCE [LARGE SCALE GENOMIC DNA]</scope>
    <source>
        <strain evidence="1 2">ED882-96</strain>
    </source>
</reference>
<dbReference type="Proteomes" id="UP000276953">
    <property type="component" value="Unassembled WGS sequence"/>
</dbReference>
<sequence length="80" mass="9494">MSAYHERSQNQKYYSFSRSELQSIALAKPESSQIKELMPFVNILMGNIWSVEQFLHIPVEYELNGKFDDENLLKQLKKQR</sequence>